<name>A0A7L6WPQ7_STRSL</name>
<dbReference type="EMBL" id="CP054155">
    <property type="protein sequence ID" value="QMI52110.1"/>
    <property type="molecule type" value="Genomic_DNA"/>
</dbReference>
<evidence type="ECO:0000313" key="3">
    <source>
        <dbReference type="Proteomes" id="UP000516705"/>
    </source>
</evidence>
<feature type="region of interest" description="Disordered" evidence="1">
    <location>
        <begin position="43"/>
        <end position="66"/>
    </location>
</feature>
<reference evidence="2 3" key="1">
    <citation type="journal article" date="2020" name="Microbiol. Resour. Announc.">
        <title>Complete Genome Sequence of Streptococcus salivarius DB-B5, a Novel Probiotic Candidate Isolated from the Supragingival Plaque of a Healthy Female Subject.</title>
        <authorList>
            <person name="Fields F.R."/>
            <person name="Li X."/>
            <person name="Navarre W.W."/>
            <person name="Naito M."/>
        </authorList>
    </citation>
    <scope>NUCLEOTIDE SEQUENCE [LARGE SCALE GENOMIC DNA]</scope>
    <source>
        <strain evidence="2 3">DB-B5</strain>
        <plasmid evidence="2 3">pIKMIN-B502</plasmid>
    </source>
</reference>
<accession>A0A7L6WPQ7</accession>
<dbReference type="RefSeq" id="WP_181671435.1">
    <property type="nucleotide sequence ID" value="NZ_CP054155.1"/>
</dbReference>
<geneLocation type="plasmid" evidence="2 3">
    <name>pIKMIN-B502</name>
</geneLocation>
<evidence type="ECO:0000256" key="1">
    <source>
        <dbReference type="SAM" id="MobiDB-lite"/>
    </source>
</evidence>
<dbReference type="AlphaFoldDB" id="A0A7L6WPQ7"/>
<protein>
    <submittedName>
        <fullName evidence="2">Uncharacterized protein</fullName>
    </submittedName>
</protein>
<gene>
    <name evidence="2" type="ORF">HRE60_10525</name>
</gene>
<keyword evidence="2" id="KW-0614">Plasmid</keyword>
<dbReference type="Proteomes" id="UP000516705">
    <property type="component" value="Plasmid pIKMIN-B502"/>
</dbReference>
<proteinExistence type="predicted"/>
<evidence type="ECO:0000313" key="2">
    <source>
        <dbReference type="EMBL" id="QMI52110.1"/>
    </source>
</evidence>
<sequence>MRKFDFKKPSKRFLAILSLVIVALSVILLLTFKNSHRSENIAFKEANPHNSTNYSGSGRERDNRTAEEKAIATLEQPDDKLEGDEAEKVSNAIQAMVDWIDKTPKDEVIPFWKAHDTLSSTETLQQLKGYMEDGFTYDKSRTTYYKSDNGNVYQFVMILKNGNSEVAVTGNYGVDGDQVQLANFEEG</sequence>
<organism evidence="2 3">
    <name type="scientific">Streptococcus salivarius</name>
    <dbReference type="NCBI Taxonomy" id="1304"/>
    <lineage>
        <taxon>Bacteria</taxon>
        <taxon>Bacillati</taxon>
        <taxon>Bacillota</taxon>
        <taxon>Bacilli</taxon>
        <taxon>Lactobacillales</taxon>
        <taxon>Streptococcaceae</taxon>
        <taxon>Streptococcus</taxon>
    </lineage>
</organism>